<protein>
    <submittedName>
        <fullName evidence="1">Uncharacterized protein</fullName>
    </submittedName>
</protein>
<dbReference type="AlphaFoldDB" id="G8TZH4"/>
<keyword evidence="2" id="KW-1185">Reference proteome</keyword>
<accession>G8TZH4</accession>
<evidence type="ECO:0000313" key="1">
    <source>
        <dbReference type="EMBL" id="AEW05214.1"/>
    </source>
</evidence>
<gene>
    <name evidence="1" type="ordered locus">Sulac_1718</name>
</gene>
<reference evidence="1 2" key="2">
    <citation type="journal article" date="2012" name="Stand. Genomic Sci.">
        <title>Complete genome sequence of the moderately thermophilic mineral-sulfide-oxidizing firmicute Sulfobacillus acidophilus type strain (NAL(T)).</title>
        <authorList>
            <person name="Anderson I."/>
            <person name="Chertkov O."/>
            <person name="Chen A."/>
            <person name="Saunders E."/>
            <person name="Lapidus A."/>
            <person name="Nolan M."/>
            <person name="Lucas S."/>
            <person name="Hammon N."/>
            <person name="Deshpande S."/>
            <person name="Cheng J.F."/>
            <person name="Han C."/>
            <person name="Tapia R."/>
            <person name="Goodwin L.A."/>
            <person name="Pitluck S."/>
            <person name="Liolios K."/>
            <person name="Pagani I."/>
            <person name="Ivanova N."/>
            <person name="Mikhailova N."/>
            <person name="Pati A."/>
            <person name="Palaniappan K."/>
            <person name="Land M."/>
            <person name="Pan C."/>
            <person name="Rohde M."/>
            <person name="Pukall R."/>
            <person name="Goker M."/>
            <person name="Detter J.C."/>
            <person name="Woyke T."/>
            <person name="Bristow J."/>
            <person name="Eisen J.A."/>
            <person name="Markowitz V."/>
            <person name="Hugenholtz P."/>
            <person name="Kyrpides N.C."/>
            <person name="Klenk H.P."/>
            <person name="Mavromatis K."/>
        </authorList>
    </citation>
    <scope>NUCLEOTIDE SEQUENCE [LARGE SCALE GENOMIC DNA]</scope>
    <source>
        <strain evidence="2">ATCC 700253 / DSM 10332 / NAL</strain>
    </source>
</reference>
<dbReference type="Proteomes" id="UP000005439">
    <property type="component" value="Chromosome"/>
</dbReference>
<dbReference type="KEGG" id="sap:Sulac_1718"/>
<organism evidence="1 2">
    <name type="scientific">Sulfobacillus acidophilus (strain ATCC 700253 / DSM 10332 / NAL)</name>
    <dbReference type="NCBI Taxonomy" id="679936"/>
    <lineage>
        <taxon>Bacteria</taxon>
        <taxon>Bacillati</taxon>
        <taxon>Bacillota</taxon>
        <taxon>Clostridia</taxon>
        <taxon>Eubacteriales</taxon>
        <taxon>Clostridiales Family XVII. Incertae Sedis</taxon>
        <taxon>Sulfobacillus</taxon>
    </lineage>
</organism>
<dbReference type="EMBL" id="CP003179">
    <property type="protein sequence ID" value="AEW05214.1"/>
    <property type="molecule type" value="Genomic_DNA"/>
</dbReference>
<evidence type="ECO:0000313" key="2">
    <source>
        <dbReference type="Proteomes" id="UP000005439"/>
    </source>
</evidence>
<reference evidence="2" key="1">
    <citation type="submission" date="2011-12" db="EMBL/GenBank/DDBJ databases">
        <title>The complete genome of chromosome of Sulfobacillus acidophilus DSM 10332.</title>
        <authorList>
            <person name="Lucas S."/>
            <person name="Han J."/>
            <person name="Lapidus A."/>
            <person name="Bruce D."/>
            <person name="Goodwin L."/>
            <person name="Pitluck S."/>
            <person name="Peters L."/>
            <person name="Kyrpides N."/>
            <person name="Mavromatis K."/>
            <person name="Ivanova N."/>
            <person name="Mikhailova N."/>
            <person name="Chertkov O."/>
            <person name="Saunders E."/>
            <person name="Detter J.C."/>
            <person name="Tapia R."/>
            <person name="Han C."/>
            <person name="Land M."/>
            <person name="Hauser L."/>
            <person name="Markowitz V."/>
            <person name="Cheng J.-F."/>
            <person name="Hugenholtz P."/>
            <person name="Woyke T."/>
            <person name="Wu D."/>
            <person name="Pukall R."/>
            <person name="Gehrich-Schroeter G."/>
            <person name="Schneider S."/>
            <person name="Klenk H.-P."/>
            <person name="Eisen J.A."/>
        </authorList>
    </citation>
    <scope>NUCLEOTIDE SEQUENCE [LARGE SCALE GENOMIC DNA]</scope>
    <source>
        <strain evidence="2">ATCC 700253 / DSM 10332 / NAL</strain>
    </source>
</reference>
<dbReference type="PATRIC" id="fig|679936.5.peg.1784"/>
<dbReference type="HOGENOM" id="CLU_1730464_0_0_9"/>
<proteinExistence type="predicted"/>
<name>G8TZH4_SULAD</name>
<dbReference type="STRING" id="679936.Sulac_1718"/>
<sequence>MGPLIQELVLKGQGRLYEQDFFLAATTTQPQTFEPAANFVWIFYEFDLEPHDINLSLQLTGPNIAGNATLRSLGRPLEGAYLAIPGGPLNATMNNNTDSGAVITFRYVELTAYWYAKLMNPAYAGETAAWTHVLNQANTMPGAPAAKGGGR</sequence>